<protein>
    <recommendedName>
        <fullName evidence="3">DUF2281 domain-containing protein</fullName>
    </recommendedName>
</protein>
<sequence length="75" mass="8762">MNNLLIPEVVDNINYLPYNLQKQVLNYVKQLKKTYENRMLGKSLLNFAGSISKEDLKIMTEVIEKDCGQVDLNEW</sequence>
<dbReference type="Proteomes" id="UP000663720">
    <property type="component" value="Chromosome"/>
</dbReference>
<evidence type="ECO:0000313" key="1">
    <source>
        <dbReference type="EMBL" id="QTA81670.1"/>
    </source>
</evidence>
<dbReference type="RefSeq" id="WP_207687679.1">
    <property type="nucleotide sequence ID" value="NZ_CP061799.1"/>
</dbReference>
<organism evidence="1 2">
    <name type="scientific">Desulfonema limicola</name>
    <dbReference type="NCBI Taxonomy" id="45656"/>
    <lineage>
        <taxon>Bacteria</taxon>
        <taxon>Pseudomonadati</taxon>
        <taxon>Thermodesulfobacteriota</taxon>
        <taxon>Desulfobacteria</taxon>
        <taxon>Desulfobacterales</taxon>
        <taxon>Desulfococcaceae</taxon>
        <taxon>Desulfonema</taxon>
    </lineage>
</organism>
<evidence type="ECO:0000313" key="2">
    <source>
        <dbReference type="Proteomes" id="UP000663720"/>
    </source>
</evidence>
<dbReference type="KEGG" id="dli:dnl_40130"/>
<reference evidence="1" key="1">
    <citation type="journal article" date="2021" name="Microb. Physiol.">
        <title>Proteogenomic Insights into the Physiology of Marine, Sulfate-Reducing, Filamentous Desulfonema limicola and Desulfonema magnum.</title>
        <authorList>
            <person name="Schnaars V."/>
            <person name="Wohlbrand L."/>
            <person name="Scheve S."/>
            <person name="Hinrichs C."/>
            <person name="Reinhardt R."/>
            <person name="Rabus R."/>
        </authorList>
    </citation>
    <scope>NUCLEOTIDE SEQUENCE</scope>
    <source>
        <strain evidence="1">5ac10</strain>
    </source>
</reference>
<accession>A0A975BAC0</accession>
<evidence type="ECO:0008006" key="3">
    <source>
        <dbReference type="Google" id="ProtNLM"/>
    </source>
</evidence>
<dbReference type="AlphaFoldDB" id="A0A975BAC0"/>
<dbReference type="EMBL" id="CP061799">
    <property type="protein sequence ID" value="QTA81670.1"/>
    <property type="molecule type" value="Genomic_DNA"/>
</dbReference>
<name>A0A975BAC0_9BACT</name>
<keyword evidence="2" id="KW-1185">Reference proteome</keyword>
<gene>
    <name evidence="1" type="ORF">dnl_40130</name>
</gene>
<proteinExistence type="predicted"/>